<dbReference type="OrthoDB" id="9822320at2"/>
<evidence type="ECO:0000256" key="1">
    <source>
        <dbReference type="SAM" id="SignalP"/>
    </source>
</evidence>
<evidence type="ECO:0000313" key="2">
    <source>
        <dbReference type="EMBL" id="GAL86318.1"/>
    </source>
</evidence>
<gene>
    <name evidence="2" type="ORF">MYP_3547</name>
</gene>
<dbReference type="AlphaFoldDB" id="A0A098LJR7"/>
<feature type="signal peptide" evidence="1">
    <location>
        <begin position="1"/>
        <end position="20"/>
    </location>
</feature>
<accession>A0A098LJR7</accession>
<keyword evidence="3" id="KW-1185">Reference proteome</keyword>
<dbReference type="Proteomes" id="UP000030185">
    <property type="component" value="Unassembled WGS sequence"/>
</dbReference>
<dbReference type="RefSeq" id="WP_045465997.1">
    <property type="nucleotide sequence ID" value="NZ_BBLT01000007.1"/>
</dbReference>
<protein>
    <submittedName>
        <fullName evidence="2">Uncharacterized protein</fullName>
    </submittedName>
</protein>
<reference evidence="2 3" key="1">
    <citation type="submission" date="2014-09" db="EMBL/GenBank/DDBJ databases">
        <title>Sporocytophaga myxococcoides PG-01 genome sequencing.</title>
        <authorList>
            <person name="Liu L."/>
            <person name="Gao P.J."/>
            <person name="Chen G.J."/>
            <person name="Wang L.S."/>
        </authorList>
    </citation>
    <scope>NUCLEOTIDE SEQUENCE [LARGE SCALE GENOMIC DNA]</scope>
    <source>
        <strain evidence="2 3">PG-01</strain>
    </source>
</reference>
<name>A0A098LJR7_9BACT</name>
<sequence length="179" mass="20726">MKKHFLACLFSLPIFSYAIAGGKNKVSLEQKNPLDSSRLLREEHISALKALQPSMTGKTQQGNKYDLFGIKKGKEWTFLILDSTDFYSIRKVKGKSEMEEKDQSYTDMICLMIESKLIRQKKKPRNVDGLTFSCYYKFKPNAKKMYRNYNKISRDAKFYLKNAKGGKQGRVKILDKALK</sequence>
<evidence type="ECO:0000313" key="3">
    <source>
        <dbReference type="Proteomes" id="UP000030185"/>
    </source>
</evidence>
<feature type="chain" id="PRO_5001945202" evidence="1">
    <location>
        <begin position="21"/>
        <end position="179"/>
    </location>
</feature>
<comment type="caution">
    <text evidence="2">The sequence shown here is derived from an EMBL/GenBank/DDBJ whole genome shotgun (WGS) entry which is preliminary data.</text>
</comment>
<keyword evidence="1" id="KW-0732">Signal</keyword>
<organism evidence="2 3">
    <name type="scientific">Sporocytophaga myxococcoides</name>
    <dbReference type="NCBI Taxonomy" id="153721"/>
    <lineage>
        <taxon>Bacteria</taxon>
        <taxon>Pseudomonadati</taxon>
        <taxon>Bacteroidota</taxon>
        <taxon>Cytophagia</taxon>
        <taxon>Cytophagales</taxon>
        <taxon>Cytophagaceae</taxon>
        <taxon>Sporocytophaga</taxon>
    </lineage>
</organism>
<proteinExistence type="predicted"/>
<dbReference type="EMBL" id="BBLT01000007">
    <property type="protein sequence ID" value="GAL86318.1"/>
    <property type="molecule type" value="Genomic_DNA"/>
</dbReference>